<dbReference type="InterPro" id="IPR018629">
    <property type="entry name" value="XK-rel"/>
</dbReference>
<dbReference type="PhylomeDB" id="B4JJC8"/>
<gene>
    <name evidence="8" type="primary">Dgri\GH12280</name>
    <name evidence="8" type="ORF">Dgri_GH12280</name>
</gene>
<protein>
    <recommendedName>
        <fullName evidence="7">XK-related protein</fullName>
    </recommendedName>
</protein>
<keyword evidence="6 7" id="KW-0472">Membrane</keyword>
<evidence type="ECO:0000256" key="2">
    <source>
        <dbReference type="ARBA" id="ARBA00008789"/>
    </source>
</evidence>
<dbReference type="Pfam" id="PF09815">
    <property type="entry name" value="XK-related"/>
    <property type="match status" value="1"/>
</dbReference>
<organism evidence="9">
    <name type="scientific">Drosophila grimshawi</name>
    <name type="common">Hawaiian fruit fly</name>
    <name type="synonym">Idiomyia grimshawi</name>
    <dbReference type="NCBI Taxonomy" id="7222"/>
    <lineage>
        <taxon>Eukaryota</taxon>
        <taxon>Metazoa</taxon>
        <taxon>Ecdysozoa</taxon>
        <taxon>Arthropoda</taxon>
        <taxon>Hexapoda</taxon>
        <taxon>Insecta</taxon>
        <taxon>Pterygota</taxon>
        <taxon>Neoptera</taxon>
        <taxon>Endopterygota</taxon>
        <taxon>Diptera</taxon>
        <taxon>Brachycera</taxon>
        <taxon>Muscomorpha</taxon>
        <taxon>Ephydroidea</taxon>
        <taxon>Drosophilidae</taxon>
        <taxon>Drosophila</taxon>
        <taxon>Hawaiian Drosophila</taxon>
    </lineage>
</organism>
<dbReference type="OMA" id="RDCRMKY"/>
<dbReference type="PANTHER" id="PTHR16024:SF6">
    <property type="entry name" value="XK-RELATED PROTEIN"/>
    <property type="match status" value="1"/>
</dbReference>
<dbReference type="Proteomes" id="UP000001070">
    <property type="component" value="Unassembled WGS sequence"/>
</dbReference>
<evidence type="ECO:0000313" key="8">
    <source>
        <dbReference type="EMBL" id="EDV99680.1"/>
    </source>
</evidence>
<dbReference type="EMBL" id="CH916370">
    <property type="protein sequence ID" value="EDV99680.1"/>
    <property type="molecule type" value="Genomic_DNA"/>
</dbReference>
<feature type="transmembrane region" description="Helical" evidence="7">
    <location>
        <begin position="24"/>
        <end position="44"/>
    </location>
</feature>
<evidence type="ECO:0000256" key="7">
    <source>
        <dbReference type="RuleBase" id="RU910716"/>
    </source>
</evidence>
<dbReference type="GO" id="GO:0070782">
    <property type="term" value="P:phosphatidylserine exposure on apoptotic cell surface"/>
    <property type="evidence" value="ECO:0007669"/>
    <property type="project" value="TreeGrafter"/>
</dbReference>
<sequence length="353" mass="40715">MEYGETMENIEAAALPHEITTFNITMTAISAFMRCIAVIMNWCLAYDYWLTESYAYCSWTILSILLPMILTSLIYSNVLIVSSLGKKPLIYTDLFWKLVLSYLFRDAHTLNWAFKYNDAKKRVDKVAEIECYRRHLKEECNVGFIRLFDLFLETAPQKILQLAIVLRYVKSLTYLRALTFLIYFISIAYCLVAYNRSNRLVQLDKYDIGTKGLVVQFWFLLCLSSSRTTCIAYMASIYPTETCAACCLHVLVCANVVFVLDTPKFGICAFLNYILCLGFGVVYVFIFTPVSDAPTKYKYSIYLSFCFLQNLVVCIIWIPLQISVLINVLYMTGILLMIYYYLKCHPGITSAIF</sequence>
<keyword evidence="4 7" id="KW-0812">Transmembrane</keyword>
<dbReference type="KEGG" id="dgr:6564961"/>
<feature type="transmembrane region" description="Helical" evidence="7">
    <location>
        <begin position="242"/>
        <end position="260"/>
    </location>
</feature>
<keyword evidence="9" id="KW-1185">Reference proteome</keyword>
<dbReference type="GO" id="GO:0043652">
    <property type="term" value="P:engulfment of apoptotic cell"/>
    <property type="evidence" value="ECO:0007669"/>
    <property type="project" value="TreeGrafter"/>
</dbReference>
<evidence type="ECO:0000256" key="5">
    <source>
        <dbReference type="ARBA" id="ARBA00022989"/>
    </source>
</evidence>
<accession>B4JJC8</accession>
<keyword evidence="5 7" id="KW-1133">Transmembrane helix</keyword>
<evidence type="ECO:0000256" key="1">
    <source>
        <dbReference type="ARBA" id="ARBA00004651"/>
    </source>
</evidence>
<feature type="transmembrane region" description="Helical" evidence="7">
    <location>
        <begin position="324"/>
        <end position="342"/>
    </location>
</feature>
<dbReference type="InterPro" id="IPR050895">
    <property type="entry name" value="XK-related_scramblase"/>
</dbReference>
<evidence type="ECO:0000313" key="9">
    <source>
        <dbReference type="Proteomes" id="UP000001070"/>
    </source>
</evidence>
<feature type="transmembrane region" description="Helical" evidence="7">
    <location>
        <begin position="266"/>
        <end position="287"/>
    </location>
</feature>
<dbReference type="FunCoup" id="B4JJC8">
    <property type="interactions" value="391"/>
</dbReference>
<dbReference type="OrthoDB" id="6136301at2759"/>
<comment type="similarity">
    <text evidence="2 7">Belongs to the XK family.</text>
</comment>
<keyword evidence="3" id="KW-1003">Cell membrane</keyword>
<feature type="transmembrane region" description="Helical" evidence="7">
    <location>
        <begin position="174"/>
        <end position="194"/>
    </location>
</feature>
<feature type="transmembrane region" description="Helical" evidence="7">
    <location>
        <begin position="299"/>
        <end position="318"/>
    </location>
</feature>
<reference evidence="8 9" key="1">
    <citation type="journal article" date="2007" name="Nature">
        <title>Evolution of genes and genomes on the Drosophila phylogeny.</title>
        <authorList>
            <consortium name="Drosophila 12 Genomes Consortium"/>
            <person name="Clark A.G."/>
            <person name="Eisen M.B."/>
            <person name="Smith D.R."/>
            <person name="Bergman C.M."/>
            <person name="Oliver B."/>
            <person name="Markow T.A."/>
            <person name="Kaufman T.C."/>
            <person name="Kellis M."/>
            <person name="Gelbart W."/>
            <person name="Iyer V.N."/>
            <person name="Pollard D.A."/>
            <person name="Sackton T.B."/>
            <person name="Larracuente A.M."/>
            <person name="Singh N.D."/>
            <person name="Abad J.P."/>
            <person name="Abt D.N."/>
            <person name="Adryan B."/>
            <person name="Aguade M."/>
            <person name="Akashi H."/>
            <person name="Anderson W.W."/>
            <person name="Aquadro C.F."/>
            <person name="Ardell D.H."/>
            <person name="Arguello R."/>
            <person name="Artieri C.G."/>
            <person name="Barbash D.A."/>
            <person name="Barker D."/>
            <person name="Barsanti P."/>
            <person name="Batterham P."/>
            <person name="Batzoglou S."/>
            <person name="Begun D."/>
            <person name="Bhutkar A."/>
            <person name="Blanco E."/>
            <person name="Bosak S.A."/>
            <person name="Bradley R.K."/>
            <person name="Brand A.D."/>
            <person name="Brent M.R."/>
            <person name="Brooks A.N."/>
            <person name="Brown R.H."/>
            <person name="Butlin R.K."/>
            <person name="Caggese C."/>
            <person name="Calvi B.R."/>
            <person name="Bernardo de Carvalho A."/>
            <person name="Caspi A."/>
            <person name="Castrezana S."/>
            <person name="Celniker S.E."/>
            <person name="Chang J.L."/>
            <person name="Chapple C."/>
            <person name="Chatterji S."/>
            <person name="Chinwalla A."/>
            <person name="Civetta A."/>
            <person name="Clifton S.W."/>
            <person name="Comeron J.M."/>
            <person name="Costello J.C."/>
            <person name="Coyne J.A."/>
            <person name="Daub J."/>
            <person name="David R.G."/>
            <person name="Delcher A.L."/>
            <person name="Delehaunty K."/>
            <person name="Do C.B."/>
            <person name="Ebling H."/>
            <person name="Edwards K."/>
            <person name="Eickbush T."/>
            <person name="Evans J.D."/>
            <person name="Filipski A."/>
            <person name="Findeiss S."/>
            <person name="Freyhult E."/>
            <person name="Fulton L."/>
            <person name="Fulton R."/>
            <person name="Garcia A.C."/>
            <person name="Gardiner A."/>
            <person name="Garfield D.A."/>
            <person name="Garvin B.E."/>
            <person name="Gibson G."/>
            <person name="Gilbert D."/>
            <person name="Gnerre S."/>
            <person name="Godfrey J."/>
            <person name="Good R."/>
            <person name="Gotea V."/>
            <person name="Gravely B."/>
            <person name="Greenberg A.J."/>
            <person name="Griffiths-Jones S."/>
            <person name="Gross S."/>
            <person name="Guigo R."/>
            <person name="Gustafson E.A."/>
            <person name="Haerty W."/>
            <person name="Hahn M.W."/>
            <person name="Halligan D.L."/>
            <person name="Halpern A.L."/>
            <person name="Halter G.M."/>
            <person name="Han M.V."/>
            <person name="Heger A."/>
            <person name="Hillier L."/>
            <person name="Hinrichs A.S."/>
            <person name="Holmes I."/>
            <person name="Hoskins R.A."/>
            <person name="Hubisz M.J."/>
            <person name="Hultmark D."/>
            <person name="Huntley M.A."/>
            <person name="Jaffe D.B."/>
            <person name="Jagadeeshan S."/>
            <person name="Jeck W.R."/>
            <person name="Johnson J."/>
            <person name="Jones C.D."/>
            <person name="Jordan W.C."/>
            <person name="Karpen G.H."/>
            <person name="Kataoka E."/>
            <person name="Keightley P.D."/>
            <person name="Kheradpour P."/>
            <person name="Kirkness E.F."/>
            <person name="Koerich L.B."/>
            <person name="Kristiansen K."/>
            <person name="Kudrna D."/>
            <person name="Kulathinal R.J."/>
            <person name="Kumar S."/>
            <person name="Kwok R."/>
            <person name="Lander E."/>
            <person name="Langley C.H."/>
            <person name="Lapoint R."/>
            <person name="Lazzaro B.P."/>
            <person name="Lee S.J."/>
            <person name="Levesque L."/>
            <person name="Li R."/>
            <person name="Lin C.F."/>
            <person name="Lin M.F."/>
            <person name="Lindblad-Toh K."/>
            <person name="Llopart A."/>
            <person name="Long M."/>
            <person name="Low L."/>
            <person name="Lozovsky E."/>
            <person name="Lu J."/>
            <person name="Luo M."/>
            <person name="Machado C.A."/>
            <person name="Makalowski W."/>
            <person name="Marzo M."/>
            <person name="Matsuda M."/>
            <person name="Matzkin L."/>
            <person name="McAllister B."/>
            <person name="McBride C.S."/>
            <person name="McKernan B."/>
            <person name="McKernan K."/>
            <person name="Mendez-Lago M."/>
            <person name="Minx P."/>
            <person name="Mollenhauer M.U."/>
            <person name="Montooth K."/>
            <person name="Mount S.M."/>
            <person name="Mu X."/>
            <person name="Myers E."/>
            <person name="Negre B."/>
            <person name="Newfeld S."/>
            <person name="Nielsen R."/>
            <person name="Noor M.A."/>
            <person name="O'Grady P."/>
            <person name="Pachter L."/>
            <person name="Papaceit M."/>
            <person name="Parisi M.J."/>
            <person name="Parisi M."/>
            <person name="Parts L."/>
            <person name="Pedersen J.S."/>
            <person name="Pesole G."/>
            <person name="Phillippy A.M."/>
            <person name="Ponting C.P."/>
            <person name="Pop M."/>
            <person name="Porcelli D."/>
            <person name="Powell J.R."/>
            <person name="Prohaska S."/>
            <person name="Pruitt K."/>
            <person name="Puig M."/>
            <person name="Quesneville H."/>
            <person name="Ram K.R."/>
            <person name="Rand D."/>
            <person name="Rasmussen M.D."/>
            <person name="Reed L.K."/>
            <person name="Reenan R."/>
            <person name="Reily A."/>
            <person name="Remington K.A."/>
            <person name="Rieger T.T."/>
            <person name="Ritchie M.G."/>
            <person name="Robin C."/>
            <person name="Rogers Y.H."/>
            <person name="Rohde C."/>
            <person name="Rozas J."/>
            <person name="Rubenfield M.J."/>
            <person name="Ruiz A."/>
            <person name="Russo S."/>
            <person name="Salzberg S.L."/>
            <person name="Sanchez-Gracia A."/>
            <person name="Saranga D.J."/>
            <person name="Sato H."/>
            <person name="Schaeffer S.W."/>
            <person name="Schatz M.C."/>
            <person name="Schlenke T."/>
            <person name="Schwartz R."/>
            <person name="Segarra C."/>
            <person name="Singh R.S."/>
            <person name="Sirot L."/>
            <person name="Sirota M."/>
            <person name="Sisneros N.B."/>
            <person name="Smith C.D."/>
            <person name="Smith T.F."/>
            <person name="Spieth J."/>
            <person name="Stage D.E."/>
            <person name="Stark A."/>
            <person name="Stephan W."/>
            <person name="Strausberg R.L."/>
            <person name="Strempel S."/>
            <person name="Sturgill D."/>
            <person name="Sutton G."/>
            <person name="Sutton G.G."/>
            <person name="Tao W."/>
            <person name="Teichmann S."/>
            <person name="Tobari Y.N."/>
            <person name="Tomimura Y."/>
            <person name="Tsolas J.M."/>
            <person name="Valente V.L."/>
            <person name="Venter E."/>
            <person name="Venter J.C."/>
            <person name="Vicario S."/>
            <person name="Vieira F.G."/>
            <person name="Vilella A.J."/>
            <person name="Villasante A."/>
            <person name="Walenz B."/>
            <person name="Wang J."/>
            <person name="Wasserman M."/>
            <person name="Watts T."/>
            <person name="Wilson D."/>
            <person name="Wilson R.K."/>
            <person name="Wing R.A."/>
            <person name="Wolfner M.F."/>
            <person name="Wong A."/>
            <person name="Wong G.K."/>
            <person name="Wu C.I."/>
            <person name="Wu G."/>
            <person name="Yamamoto D."/>
            <person name="Yang H.P."/>
            <person name="Yang S.P."/>
            <person name="Yorke J.A."/>
            <person name="Yoshida K."/>
            <person name="Zdobnov E."/>
            <person name="Zhang P."/>
            <person name="Zhang Y."/>
            <person name="Zimin A.V."/>
            <person name="Baldwin J."/>
            <person name="Abdouelleil A."/>
            <person name="Abdulkadir J."/>
            <person name="Abebe A."/>
            <person name="Abera B."/>
            <person name="Abreu J."/>
            <person name="Acer S.C."/>
            <person name="Aftuck L."/>
            <person name="Alexander A."/>
            <person name="An P."/>
            <person name="Anderson E."/>
            <person name="Anderson S."/>
            <person name="Arachi H."/>
            <person name="Azer M."/>
            <person name="Bachantsang P."/>
            <person name="Barry A."/>
            <person name="Bayul T."/>
            <person name="Berlin A."/>
            <person name="Bessette D."/>
            <person name="Bloom T."/>
            <person name="Blye J."/>
            <person name="Boguslavskiy L."/>
            <person name="Bonnet C."/>
            <person name="Boukhgalter B."/>
            <person name="Bourzgui I."/>
            <person name="Brown A."/>
            <person name="Cahill P."/>
            <person name="Channer S."/>
            <person name="Cheshatsang Y."/>
            <person name="Chuda L."/>
            <person name="Citroen M."/>
            <person name="Collymore A."/>
            <person name="Cooke P."/>
            <person name="Costello M."/>
            <person name="D'Aco K."/>
            <person name="Daza R."/>
            <person name="De Haan G."/>
            <person name="DeGray S."/>
            <person name="DeMaso C."/>
            <person name="Dhargay N."/>
            <person name="Dooley K."/>
            <person name="Dooley E."/>
            <person name="Doricent M."/>
            <person name="Dorje P."/>
            <person name="Dorjee K."/>
            <person name="Dupes A."/>
            <person name="Elong R."/>
            <person name="Falk J."/>
            <person name="Farina A."/>
            <person name="Faro S."/>
            <person name="Ferguson D."/>
            <person name="Fisher S."/>
            <person name="Foley C.D."/>
            <person name="Franke A."/>
            <person name="Friedrich D."/>
            <person name="Gadbois L."/>
            <person name="Gearin G."/>
            <person name="Gearin C.R."/>
            <person name="Giannoukos G."/>
            <person name="Goode T."/>
            <person name="Graham J."/>
            <person name="Grandbois E."/>
            <person name="Grewal S."/>
            <person name="Gyaltsen K."/>
            <person name="Hafez N."/>
            <person name="Hagos B."/>
            <person name="Hall J."/>
            <person name="Henson C."/>
            <person name="Hollinger A."/>
            <person name="Honan T."/>
            <person name="Huard M.D."/>
            <person name="Hughes L."/>
            <person name="Hurhula B."/>
            <person name="Husby M.E."/>
            <person name="Kamat A."/>
            <person name="Kanga B."/>
            <person name="Kashin S."/>
            <person name="Khazanovich D."/>
            <person name="Kisner P."/>
            <person name="Lance K."/>
            <person name="Lara M."/>
            <person name="Lee W."/>
            <person name="Lennon N."/>
            <person name="Letendre F."/>
            <person name="LeVine R."/>
            <person name="Lipovsky A."/>
            <person name="Liu X."/>
            <person name="Liu J."/>
            <person name="Liu S."/>
            <person name="Lokyitsang T."/>
            <person name="Lokyitsang Y."/>
            <person name="Lubonja R."/>
            <person name="Lui A."/>
            <person name="MacDonald P."/>
            <person name="Magnisalis V."/>
            <person name="Maru K."/>
            <person name="Matthews C."/>
            <person name="McCusker W."/>
            <person name="McDonough S."/>
            <person name="Mehta T."/>
            <person name="Meldrim J."/>
            <person name="Meneus L."/>
            <person name="Mihai O."/>
            <person name="Mihalev A."/>
            <person name="Mihova T."/>
            <person name="Mittelman R."/>
            <person name="Mlenga V."/>
            <person name="Montmayeur A."/>
            <person name="Mulrain L."/>
            <person name="Navidi A."/>
            <person name="Naylor J."/>
            <person name="Negash T."/>
            <person name="Nguyen T."/>
            <person name="Nguyen N."/>
            <person name="Nicol R."/>
            <person name="Norbu C."/>
            <person name="Norbu N."/>
            <person name="Novod N."/>
            <person name="O'Neill B."/>
            <person name="Osman S."/>
            <person name="Markiewicz E."/>
            <person name="Oyono O.L."/>
            <person name="Patti C."/>
            <person name="Phunkhang P."/>
            <person name="Pierre F."/>
            <person name="Priest M."/>
            <person name="Raghuraman S."/>
            <person name="Rege F."/>
            <person name="Reyes R."/>
            <person name="Rise C."/>
            <person name="Rogov P."/>
            <person name="Ross K."/>
            <person name="Ryan E."/>
            <person name="Settipalli S."/>
            <person name="Shea T."/>
            <person name="Sherpa N."/>
            <person name="Shi L."/>
            <person name="Shih D."/>
            <person name="Sparrow T."/>
            <person name="Spaulding J."/>
            <person name="Stalker J."/>
            <person name="Stange-Thomann N."/>
            <person name="Stavropoulos S."/>
            <person name="Stone C."/>
            <person name="Strader C."/>
            <person name="Tesfaye S."/>
            <person name="Thomson T."/>
            <person name="Thoulutsang Y."/>
            <person name="Thoulutsang D."/>
            <person name="Topham K."/>
            <person name="Topping I."/>
            <person name="Tsamla T."/>
            <person name="Vassiliev H."/>
            <person name="Vo A."/>
            <person name="Wangchuk T."/>
            <person name="Wangdi T."/>
            <person name="Weiand M."/>
            <person name="Wilkinson J."/>
            <person name="Wilson A."/>
            <person name="Yadav S."/>
            <person name="Young G."/>
            <person name="Yu Q."/>
            <person name="Zembek L."/>
            <person name="Zhong D."/>
            <person name="Zimmer A."/>
            <person name="Zwirko Z."/>
            <person name="Jaffe D.B."/>
            <person name="Alvarez P."/>
            <person name="Brockman W."/>
            <person name="Butler J."/>
            <person name="Chin C."/>
            <person name="Gnerre S."/>
            <person name="Grabherr M."/>
            <person name="Kleber M."/>
            <person name="Mauceli E."/>
            <person name="MacCallum I."/>
        </authorList>
    </citation>
    <scope>NUCLEOTIDE SEQUENCE [LARGE SCALE GENOMIC DNA]</scope>
    <source>
        <strain evidence="9">Tucson 15287-2541.00</strain>
    </source>
</reference>
<dbReference type="InParanoid" id="B4JJC8"/>
<proteinExistence type="inferred from homology"/>
<dbReference type="HOGENOM" id="CLU_028534_4_1_1"/>
<feature type="transmembrane region" description="Helical" evidence="7">
    <location>
        <begin position="56"/>
        <end position="75"/>
    </location>
</feature>
<evidence type="ECO:0000256" key="6">
    <source>
        <dbReference type="ARBA" id="ARBA00023136"/>
    </source>
</evidence>
<dbReference type="STRING" id="7222.B4JJC8"/>
<evidence type="ECO:0000256" key="3">
    <source>
        <dbReference type="ARBA" id="ARBA00022475"/>
    </source>
</evidence>
<dbReference type="PANTHER" id="PTHR16024">
    <property type="entry name" value="XK-RELATED PROTEIN"/>
    <property type="match status" value="1"/>
</dbReference>
<evidence type="ECO:0000256" key="4">
    <source>
        <dbReference type="ARBA" id="ARBA00022692"/>
    </source>
</evidence>
<feature type="transmembrane region" description="Helical" evidence="7">
    <location>
        <begin position="214"/>
        <end position="235"/>
    </location>
</feature>
<dbReference type="GO" id="GO:0005886">
    <property type="term" value="C:plasma membrane"/>
    <property type="evidence" value="ECO:0007669"/>
    <property type="project" value="UniProtKB-SubCell"/>
</dbReference>
<dbReference type="eggNOG" id="KOG0045">
    <property type="taxonomic scope" value="Eukaryota"/>
</dbReference>
<comment type="subcellular location">
    <subcellularLocation>
        <location evidence="1">Cell membrane</location>
        <topology evidence="1">Multi-pass membrane protein</topology>
    </subcellularLocation>
    <subcellularLocation>
        <location evidence="7">Membrane</location>
        <topology evidence="7">Multi-pass membrane protein</topology>
    </subcellularLocation>
</comment>
<dbReference type="GO" id="GO:1902742">
    <property type="term" value="P:apoptotic process involved in development"/>
    <property type="evidence" value="ECO:0007669"/>
    <property type="project" value="TreeGrafter"/>
</dbReference>
<dbReference type="AlphaFoldDB" id="B4JJC8"/>
<name>B4JJC8_DROGR</name>